<feature type="transmembrane region" description="Helical" evidence="1">
    <location>
        <begin position="17"/>
        <end position="34"/>
    </location>
</feature>
<evidence type="ECO:0008006" key="4">
    <source>
        <dbReference type="Google" id="ProtNLM"/>
    </source>
</evidence>
<evidence type="ECO:0000256" key="1">
    <source>
        <dbReference type="SAM" id="Phobius"/>
    </source>
</evidence>
<organism evidence="2 3">
    <name type="scientific">Neobacillus kokaensis</name>
    <dbReference type="NCBI Taxonomy" id="2759023"/>
    <lineage>
        <taxon>Bacteria</taxon>
        <taxon>Bacillati</taxon>
        <taxon>Bacillota</taxon>
        <taxon>Bacilli</taxon>
        <taxon>Bacillales</taxon>
        <taxon>Bacillaceae</taxon>
        <taxon>Neobacillus</taxon>
    </lineage>
</organism>
<dbReference type="Proteomes" id="UP000637074">
    <property type="component" value="Unassembled WGS sequence"/>
</dbReference>
<keyword evidence="3" id="KW-1185">Reference proteome</keyword>
<keyword evidence="1" id="KW-1133">Transmembrane helix</keyword>
<gene>
    <name evidence="2" type="ORF">AM1BK_35630</name>
</gene>
<comment type="caution">
    <text evidence="2">The sequence shown here is derived from an EMBL/GenBank/DDBJ whole genome shotgun (WGS) entry which is preliminary data.</text>
</comment>
<protein>
    <recommendedName>
        <fullName evidence="4">DUF4190 domain-containing protein</fullName>
    </recommendedName>
</protein>
<keyword evidence="1" id="KW-0472">Membrane</keyword>
<sequence>MASHEHHIIFERRSNKAAGISITLVILGFVFSLVPFLGWFLLPFWIIAILFGIVGLFNSYRRGLALSGIAIGLFTFIYKIMFLQALFGG</sequence>
<evidence type="ECO:0000313" key="2">
    <source>
        <dbReference type="EMBL" id="GHI00021.1"/>
    </source>
</evidence>
<accession>A0ABQ3N833</accession>
<dbReference type="EMBL" id="BNDS01000017">
    <property type="protein sequence ID" value="GHI00021.1"/>
    <property type="molecule type" value="Genomic_DNA"/>
</dbReference>
<feature type="transmembrane region" description="Helical" evidence="1">
    <location>
        <begin position="64"/>
        <end position="87"/>
    </location>
</feature>
<reference evidence="2 3" key="1">
    <citation type="journal article" date="2022" name="Int. J. Syst. Evol. Microbiol.">
        <title>Neobacillus kokaensis sp. nov., isolated from soil.</title>
        <authorList>
            <person name="Yuki K."/>
            <person name="Matsubara H."/>
            <person name="Yamaguchi S."/>
        </authorList>
    </citation>
    <scope>NUCLEOTIDE SEQUENCE [LARGE SCALE GENOMIC DNA]</scope>
    <source>
        <strain evidence="2 3">LOB 377</strain>
    </source>
</reference>
<feature type="transmembrane region" description="Helical" evidence="1">
    <location>
        <begin position="40"/>
        <end position="57"/>
    </location>
</feature>
<name>A0ABQ3N833_9BACI</name>
<keyword evidence="1" id="KW-0812">Transmembrane</keyword>
<dbReference type="RefSeq" id="WP_223282781.1">
    <property type="nucleotide sequence ID" value="NZ_BNDS01000017.1"/>
</dbReference>
<proteinExistence type="predicted"/>
<evidence type="ECO:0000313" key="3">
    <source>
        <dbReference type="Proteomes" id="UP000637074"/>
    </source>
</evidence>